<evidence type="ECO:0000313" key="1">
    <source>
        <dbReference type="EMBL" id="KZM69954.1"/>
    </source>
</evidence>
<comment type="caution">
    <text evidence="1">The sequence shown here is derived from an EMBL/GenBank/DDBJ whole genome shotgun (WGS) entry which is preliminary data.</text>
</comment>
<dbReference type="STRING" id="455432.AWN90_04960"/>
<protein>
    <recommendedName>
        <fullName evidence="3">MarR family transcriptional regulator</fullName>
    </recommendedName>
</protein>
<organism evidence="1 2">
    <name type="scientific">Nocardia terpenica</name>
    <dbReference type="NCBI Taxonomy" id="455432"/>
    <lineage>
        <taxon>Bacteria</taxon>
        <taxon>Bacillati</taxon>
        <taxon>Actinomycetota</taxon>
        <taxon>Actinomycetes</taxon>
        <taxon>Mycobacteriales</taxon>
        <taxon>Nocardiaceae</taxon>
        <taxon>Nocardia</taxon>
    </lineage>
</organism>
<proteinExistence type="predicted"/>
<keyword evidence="2" id="KW-1185">Reference proteome</keyword>
<evidence type="ECO:0008006" key="3">
    <source>
        <dbReference type="Google" id="ProtNLM"/>
    </source>
</evidence>
<evidence type="ECO:0000313" key="2">
    <source>
        <dbReference type="Proteomes" id="UP000076512"/>
    </source>
</evidence>
<sequence length="68" mass="7405">MLNCGGMLTERQIKIAASLTTWKTRQAVANLADRGLITTGARPGRYEITRLGRNVLAAHAFDYGRLGS</sequence>
<dbReference type="AlphaFoldDB" id="A0A164J1N1"/>
<dbReference type="EMBL" id="LWGR01000016">
    <property type="protein sequence ID" value="KZM69954.1"/>
    <property type="molecule type" value="Genomic_DNA"/>
</dbReference>
<dbReference type="Proteomes" id="UP000076512">
    <property type="component" value="Unassembled WGS sequence"/>
</dbReference>
<name>A0A164J1N1_9NOCA</name>
<gene>
    <name evidence="1" type="ORF">AWN90_04960</name>
</gene>
<accession>A0A164J1N1</accession>
<reference evidence="1 2" key="1">
    <citation type="submission" date="2016-04" db="EMBL/GenBank/DDBJ databases">
        <authorList>
            <person name="Evans L.H."/>
            <person name="Alamgir A."/>
            <person name="Owens N."/>
            <person name="Weber N.D."/>
            <person name="Virtaneva K."/>
            <person name="Barbian K."/>
            <person name="Babar A."/>
            <person name="Rosenke K."/>
        </authorList>
    </citation>
    <scope>NUCLEOTIDE SEQUENCE [LARGE SCALE GENOMIC DNA]</scope>
    <source>
        <strain evidence="1 2">IFM 0406</strain>
    </source>
</reference>